<sequence length="100" mass="11031">MKTHLSVLHLTLQSTPVLHSPLSSVTFILDPHPEPPTPHLPCAQAAATRRFTPSLVGPENIHLKQFPPFSSILRPFSPANVSKKPRRPDPAHQVNDPDEP</sequence>
<name>A0A5B7DDT0_PORTR</name>
<organism evidence="2 3">
    <name type="scientific">Portunus trituberculatus</name>
    <name type="common">Swimming crab</name>
    <name type="synonym">Neptunus trituberculatus</name>
    <dbReference type="NCBI Taxonomy" id="210409"/>
    <lineage>
        <taxon>Eukaryota</taxon>
        <taxon>Metazoa</taxon>
        <taxon>Ecdysozoa</taxon>
        <taxon>Arthropoda</taxon>
        <taxon>Crustacea</taxon>
        <taxon>Multicrustacea</taxon>
        <taxon>Malacostraca</taxon>
        <taxon>Eumalacostraca</taxon>
        <taxon>Eucarida</taxon>
        <taxon>Decapoda</taxon>
        <taxon>Pleocyemata</taxon>
        <taxon>Brachyura</taxon>
        <taxon>Eubrachyura</taxon>
        <taxon>Portunoidea</taxon>
        <taxon>Portunidae</taxon>
        <taxon>Portuninae</taxon>
        <taxon>Portunus</taxon>
    </lineage>
</organism>
<comment type="caution">
    <text evidence="2">The sequence shown here is derived from an EMBL/GenBank/DDBJ whole genome shotgun (WGS) entry which is preliminary data.</text>
</comment>
<proteinExistence type="predicted"/>
<gene>
    <name evidence="2" type="ORF">E2C01_012328</name>
</gene>
<feature type="region of interest" description="Disordered" evidence="1">
    <location>
        <begin position="69"/>
        <end position="100"/>
    </location>
</feature>
<evidence type="ECO:0000313" key="2">
    <source>
        <dbReference type="EMBL" id="MPC19414.1"/>
    </source>
</evidence>
<evidence type="ECO:0000313" key="3">
    <source>
        <dbReference type="Proteomes" id="UP000324222"/>
    </source>
</evidence>
<accession>A0A5B7DDT0</accession>
<dbReference type="AlphaFoldDB" id="A0A5B7DDT0"/>
<dbReference type="EMBL" id="VSRR010000767">
    <property type="protein sequence ID" value="MPC19414.1"/>
    <property type="molecule type" value="Genomic_DNA"/>
</dbReference>
<reference evidence="2 3" key="1">
    <citation type="submission" date="2019-05" db="EMBL/GenBank/DDBJ databases">
        <title>Another draft genome of Portunus trituberculatus and its Hox gene families provides insights of decapod evolution.</title>
        <authorList>
            <person name="Jeong J.-H."/>
            <person name="Song I."/>
            <person name="Kim S."/>
            <person name="Choi T."/>
            <person name="Kim D."/>
            <person name="Ryu S."/>
            <person name="Kim W."/>
        </authorList>
    </citation>
    <scope>NUCLEOTIDE SEQUENCE [LARGE SCALE GENOMIC DNA]</scope>
    <source>
        <tissue evidence="2">Muscle</tissue>
    </source>
</reference>
<protein>
    <submittedName>
        <fullName evidence="2">Uncharacterized protein</fullName>
    </submittedName>
</protein>
<dbReference type="Proteomes" id="UP000324222">
    <property type="component" value="Unassembled WGS sequence"/>
</dbReference>
<keyword evidence="3" id="KW-1185">Reference proteome</keyword>
<evidence type="ECO:0000256" key="1">
    <source>
        <dbReference type="SAM" id="MobiDB-lite"/>
    </source>
</evidence>